<accession>A0AAU1U6A1</accession>
<dbReference type="GO" id="GO:0031412">
    <property type="term" value="P:gas vesicle organization"/>
    <property type="evidence" value="ECO:0007669"/>
    <property type="project" value="InterPro"/>
</dbReference>
<name>A0AAU1U6A1_9ACTN</name>
<sequence>MYTHDDLSEVEDVPGPTEILREASAQLSELTGMPAESVTSFERSEDGWELEIEVVEVARVPDTMSLLASYHVRLDSQGTLVGYRRVRRYERGRADSPRPGGSR</sequence>
<protein>
    <submittedName>
        <fullName evidence="1">Gas vesicle protein</fullName>
    </submittedName>
</protein>
<dbReference type="PIRSF" id="PIRSF028743">
    <property type="entry name" value="GvpO_protein"/>
    <property type="match status" value="1"/>
</dbReference>
<proteinExistence type="predicted"/>
<gene>
    <name evidence="1" type="ORF">OHU69_14420</name>
</gene>
<organism evidence="1">
    <name type="scientific">Streptomyces sp. NBC_00119</name>
    <dbReference type="NCBI Taxonomy" id="2975659"/>
    <lineage>
        <taxon>Bacteria</taxon>
        <taxon>Bacillati</taxon>
        <taxon>Actinomycetota</taxon>
        <taxon>Actinomycetes</taxon>
        <taxon>Kitasatosporales</taxon>
        <taxon>Streptomycetaceae</taxon>
        <taxon>Streptomyces</taxon>
    </lineage>
</organism>
<dbReference type="EMBL" id="CP108195">
    <property type="protein sequence ID" value="WTS12124.1"/>
    <property type="molecule type" value="Genomic_DNA"/>
</dbReference>
<dbReference type="AlphaFoldDB" id="A0AAU1U6A1"/>
<dbReference type="Pfam" id="PF05800">
    <property type="entry name" value="GvpO"/>
    <property type="match status" value="1"/>
</dbReference>
<dbReference type="InterPro" id="IPR008634">
    <property type="entry name" value="Gas-vesicle_GvpO"/>
</dbReference>
<reference evidence="1" key="1">
    <citation type="submission" date="2022-10" db="EMBL/GenBank/DDBJ databases">
        <title>The complete genomes of actinobacterial strains from the NBC collection.</title>
        <authorList>
            <person name="Joergensen T.S."/>
            <person name="Alvarez Arevalo M."/>
            <person name="Sterndorff E.B."/>
            <person name="Faurdal D."/>
            <person name="Vuksanovic O."/>
            <person name="Mourched A.-S."/>
            <person name="Charusanti P."/>
            <person name="Shaw S."/>
            <person name="Blin K."/>
            <person name="Weber T."/>
        </authorList>
    </citation>
    <scope>NUCLEOTIDE SEQUENCE</scope>
    <source>
        <strain evidence="1">NBC_00119</strain>
    </source>
</reference>
<evidence type="ECO:0000313" key="1">
    <source>
        <dbReference type="EMBL" id="WTS12124.1"/>
    </source>
</evidence>